<dbReference type="EMBL" id="CM003528">
    <property type="protein sequence ID" value="RCV06908.1"/>
    <property type="molecule type" value="Genomic_DNA"/>
</dbReference>
<feature type="compositionally biased region" description="Basic and acidic residues" evidence="1">
    <location>
        <begin position="107"/>
        <end position="133"/>
    </location>
</feature>
<dbReference type="AlphaFoldDB" id="A0A368PNA3"/>
<reference evidence="2" key="1">
    <citation type="journal article" date="2012" name="Nat. Biotechnol.">
        <title>Reference genome sequence of the model plant Setaria.</title>
        <authorList>
            <person name="Bennetzen J.L."/>
            <person name="Schmutz J."/>
            <person name="Wang H."/>
            <person name="Percifield R."/>
            <person name="Hawkins J."/>
            <person name="Pontaroli A.C."/>
            <person name="Estep M."/>
            <person name="Feng L."/>
            <person name="Vaughn J.N."/>
            <person name="Grimwood J."/>
            <person name="Jenkins J."/>
            <person name="Barry K."/>
            <person name="Lindquist E."/>
            <person name="Hellsten U."/>
            <person name="Deshpande S."/>
            <person name="Wang X."/>
            <person name="Wu X."/>
            <person name="Mitros T."/>
            <person name="Triplett J."/>
            <person name="Yang X."/>
            <person name="Ye C.Y."/>
            <person name="Mauro-Herrera M."/>
            <person name="Wang L."/>
            <person name="Li P."/>
            <person name="Sharma M."/>
            <person name="Sharma R."/>
            <person name="Ronald P.C."/>
            <person name="Panaud O."/>
            <person name="Kellogg E.A."/>
            <person name="Brutnell T.P."/>
            <person name="Doust A.N."/>
            <person name="Tuskan G.A."/>
            <person name="Rokhsar D."/>
            <person name="Devos K.M."/>
        </authorList>
    </citation>
    <scope>NUCLEOTIDE SEQUENCE [LARGE SCALE GENOMIC DNA]</scope>
    <source>
        <strain evidence="2">Yugu1</strain>
    </source>
</reference>
<evidence type="ECO:0000313" key="2">
    <source>
        <dbReference type="EMBL" id="RCV06908.1"/>
    </source>
</evidence>
<feature type="region of interest" description="Disordered" evidence="1">
    <location>
        <begin position="1"/>
        <end position="20"/>
    </location>
</feature>
<sequence>MGGEAKNPAGDAPPSAHPTTVQATAHEPFILHSMEAAGITTRTCSARPLGRSSRSRPDTTGGPAAARAGRLLRRRRRRRSRRRRLLLLHPILGLARGRRSAQLPRAHAQERAERDLHCDGHAGERDPEPHAEVEPSPPRRPHRRRTARRRRSAVSRPRLWRGAAGLATAGHGMLRPRLGRVAERRRRRGCRGRRAGSSAGQGKRGEKQRDEQGGCGDGQGPSSRGLAASRRHGGGIGCAGAGAGGGGRLFLELETDVDTGNGVMSATRFWVPACGAARRRSPSRPTRRVGKACAVSLLVLVRGNEWLPLRWRVRPPCHDGDLPSC</sequence>
<organism evidence="2">
    <name type="scientific">Setaria italica</name>
    <name type="common">Foxtail millet</name>
    <name type="synonym">Panicum italicum</name>
    <dbReference type="NCBI Taxonomy" id="4555"/>
    <lineage>
        <taxon>Eukaryota</taxon>
        <taxon>Viridiplantae</taxon>
        <taxon>Streptophyta</taxon>
        <taxon>Embryophyta</taxon>
        <taxon>Tracheophyta</taxon>
        <taxon>Spermatophyta</taxon>
        <taxon>Magnoliopsida</taxon>
        <taxon>Liliopsida</taxon>
        <taxon>Poales</taxon>
        <taxon>Poaceae</taxon>
        <taxon>PACMAD clade</taxon>
        <taxon>Panicoideae</taxon>
        <taxon>Panicodae</taxon>
        <taxon>Paniceae</taxon>
        <taxon>Cenchrinae</taxon>
        <taxon>Setaria</taxon>
    </lineage>
</organism>
<feature type="compositionally biased region" description="Basic and acidic residues" evidence="1">
    <location>
        <begin position="203"/>
        <end position="212"/>
    </location>
</feature>
<feature type="region of interest" description="Disordered" evidence="1">
    <location>
        <begin position="99"/>
        <end position="231"/>
    </location>
</feature>
<feature type="compositionally biased region" description="Basic residues" evidence="1">
    <location>
        <begin position="183"/>
        <end position="194"/>
    </location>
</feature>
<gene>
    <name evidence="2" type="ORF">SETIT_1G201400v2</name>
</gene>
<feature type="region of interest" description="Disordered" evidence="1">
    <location>
        <begin position="41"/>
        <end position="78"/>
    </location>
</feature>
<reference evidence="2" key="2">
    <citation type="submission" date="2015-07" db="EMBL/GenBank/DDBJ databases">
        <authorList>
            <person name="Noorani M."/>
        </authorList>
    </citation>
    <scope>NUCLEOTIDE SEQUENCE</scope>
    <source>
        <strain evidence="2">Yugu1</strain>
    </source>
</reference>
<name>A0A368PNA3_SETIT</name>
<proteinExistence type="predicted"/>
<protein>
    <submittedName>
        <fullName evidence="2">Uncharacterized protein</fullName>
    </submittedName>
</protein>
<evidence type="ECO:0000256" key="1">
    <source>
        <dbReference type="SAM" id="MobiDB-lite"/>
    </source>
</evidence>
<feature type="compositionally biased region" description="Basic residues" evidence="1">
    <location>
        <begin position="139"/>
        <end position="153"/>
    </location>
</feature>
<accession>A0A368PNA3</accession>